<dbReference type="PANTHER" id="PTHR16469">
    <property type="entry name" value="UBIQUITIN-ASSOCIATED AND SH3 DOMAIN-CONTAINING BA-RELATED"/>
    <property type="match status" value="1"/>
</dbReference>
<evidence type="ECO:0000313" key="2">
    <source>
        <dbReference type="WBParaSite" id="ACAC_0001320501-mRNA-1"/>
    </source>
</evidence>
<reference evidence="1" key="1">
    <citation type="submission" date="2012-09" db="EMBL/GenBank/DDBJ databases">
        <authorList>
            <person name="Martin A.A."/>
        </authorList>
    </citation>
    <scope>NUCLEOTIDE SEQUENCE</scope>
</reference>
<dbReference type="GO" id="GO:0016791">
    <property type="term" value="F:phosphatase activity"/>
    <property type="evidence" value="ECO:0007669"/>
    <property type="project" value="UniProtKB-ARBA"/>
</dbReference>
<dbReference type="InterPro" id="IPR051710">
    <property type="entry name" value="Phosphatase_SH3-domain"/>
</dbReference>
<organism evidence="1 2">
    <name type="scientific">Angiostrongylus cantonensis</name>
    <name type="common">Rat lungworm</name>
    <dbReference type="NCBI Taxonomy" id="6313"/>
    <lineage>
        <taxon>Eukaryota</taxon>
        <taxon>Metazoa</taxon>
        <taxon>Ecdysozoa</taxon>
        <taxon>Nematoda</taxon>
        <taxon>Chromadorea</taxon>
        <taxon>Rhabditida</taxon>
        <taxon>Rhabditina</taxon>
        <taxon>Rhabditomorpha</taxon>
        <taxon>Strongyloidea</taxon>
        <taxon>Metastrongylidae</taxon>
        <taxon>Angiostrongylus</taxon>
    </lineage>
</organism>
<dbReference type="WBParaSite" id="ACAC_0001320501-mRNA-1">
    <property type="protein sequence ID" value="ACAC_0001320501-mRNA-1"/>
    <property type="gene ID" value="ACAC_0001320501"/>
</dbReference>
<evidence type="ECO:0000313" key="1">
    <source>
        <dbReference type="Proteomes" id="UP000035642"/>
    </source>
</evidence>
<dbReference type="PANTHER" id="PTHR16469:SF5">
    <property type="entry name" value="PHOSPHOGLYCERATE MUTASE FAMILY PROTEIN"/>
    <property type="match status" value="1"/>
</dbReference>
<proteinExistence type="predicted"/>
<dbReference type="STRING" id="6313.A0A0K0DN80"/>
<sequence length="155" mass="17350">MYPNGLPQFATPEQRAQFNVDEGYKPHMSISDLRRNLHETVADYNGRLRNTLLRIAKMHEVSAEKKDHIVLVVGHASTVDLAAGHLVKNSRESTEHDLTSSYKKIPVGSTLVLERVQGRRGWTPNLYAIPPVTYTGLSNQFSAAFVLRDAPVVKE</sequence>
<dbReference type="InterPro" id="IPR029033">
    <property type="entry name" value="His_PPase_superfam"/>
</dbReference>
<name>A0A0K0DN80_ANGCA</name>
<dbReference type="SUPFAM" id="SSF53254">
    <property type="entry name" value="Phosphoglycerate mutase-like"/>
    <property type="match status" value="1"/>
</dbReference>
<dbReference type="Gene3D" id="3.40.50.1240">
    <property type="entry name" value="Phosphoglycerate mutase-like"/>
    <property type="match status" value="1"/>
</dbReference>
<protein>
    <submittedName>
        <fullName evidence="2">Phosphoglycerate mutase family protein</fullName>
    </submittedName>
</protein>
<accession>A0A0K0DN80</accession>
<dbReference type="AlphaFoldDB" id="A0A0K0DN80"/>
<keyword evidence="1" id="KW-1185">Reference proteome</keyword>
<dbReference type="Proteomes" id="UP000035642">
    <property type="component" value="Unassembled WGS sequence"/>
</dbReference>
<reference evidence="2" key="2">
    <citation type="submission" date="2017-02" db="UniProtKB">
        <authorList>
            <consortium name="WormBaseParasite"/>
        </authorList>
    </citation>
    <scope>IDENTIFICATION</scope>
</reference>